<dbReference type="Proteomes" id="UP001279734">
    <property type="component" value="Unassembled WGS sequence"/>
</dbReference>
<keyword evidence="3" id="KW-1185">Reference proteome</keyword>
<feature type="compositionally biased region" description="Basic and acidic residues" evidence="1">
    <location>
        <begin position="28"/>
        <end position="38"/>
    </location>
</feature>
<dbReference type="EMBL" id="BSYO01000002">
    <property type="protein sequence ID" value="GMH00802.1"/>
    <property type="molecule type" value="Genomic_DNA"/>
</dbReference>
<proteinExistence type="predicted"/>
<comment type="caution">
    <text evidence="2">The sequence shown here is derived from an EMBL/GenBank/DDBJ whole genome shotgun (WGS) entry which is preliminary data.</text>
</comment>
<evidence type="ECO:0000313" key="3">
    <source>
        <dbReference type="Proteomes" id="UP001279734"/>
    </source>
</evidence>
<feature type="compositionally biased region" description="Basic and acidic residues" evidence="1">
    <location>
        <begin position="1"/>
        <end position="18"/>
    </location>
</feature>
<gene>
    <name evidence="2" type="ORF">Nepgr_002641</name>
</gene>
<name>A0AAD3PA71_NEPGR</name>
<sequence>MDQEEARHPNKSYMHHDIPYYPSPPPRRVTEGSLKPDQRKTRVVATLFPWAYKPSSDGVMNGPLFDKYRIAPASFDIPP</sequence>
<dbReference type="AlphaFoldDB" id="A0AAD3PA71"/>
<reference evidence="2" key="1">
    <citation type="submission" date="2023-05" db="EMBL/GenBank/DDBJ databases">
        <title>Nepenthes gracilis genome sequencing.</title>
        <authorList>
            <person name="Fukushima K."/>
        </authorList>
    </citation>
    <scope>NUCLEOTIDE SEQUENCE</scope>
    <source>
        <strain evidence="2">SING2019-196</strain>
    </source>
</reference>
<evidence type="ECO:0000313" key="2">
    <source>
        <dbReference type="EMBL" id="GMH00802.1"/>
    </source>
</evidence>
<feature type="region of interest" description="Disordered" evidence="1">
    <location>
        <begin position="1"/>
        <end position="38"/>
    </location>
</feature>
<evidence type="ECO:0000256" key="1">
    <source>
        <dbReference type="SAM" id="MobiDB-lite"/>
    </source>
</evidence>
<accession>A0AAD3PA71</accession>
<protein>
    <submittedName>
        <fullName evidence="2">Uncharacterized protein</fullName>
    </submittedName>
</protein>
<organism evidence="2 3">
    <name type="scientific">Nepenthes gracilis</name>
    <name type="common">Slender pitcher plant</name>
    <dbReference type="NCBI Taxonomy" id="150966"/>
    <lineage>
        <taxon>Eukaryota</taxon>
        <taxon>Viridiplantae</taxon>
        <taxon>Streptophyta</taxon>
        <taxon>Embryophyta</taxon>
        <taxon>Tracheophyta</taxon>
        <taxon>Spermatophyta</taxon>
        <taxon>Magnoliopsida</taxon>
        <taxon>eudicotyledons</taxon>
        <taxon>Gunneridae</taxon>
        <taxon>Pentapetalae</taxon>
        <taxon>Caryophyllales</taxon>
        <taxon>Nepenthaceae</taxon>
        <taxon>Nepenthes</taxon>
    </lineage>
</organism>